<dbReference type="SUPFAM" id="SSF82171">
    <property type="entry name" value="DPP6 N-terminal domain-like"/>
    <property type="match status" value="1"/>
</dbReference>
<dbReference type="Proteomes" id="UP000198922">
    <property type="component" value="Unassembled WGS sequence"/>
</dbReference>
<accession>A0A1G7KI11</accession>
<evidence type="ECO:0000313" key="2">
    <source>
        <dbReference type="EMBL" id="SDF36883.1"/>
    </source>
</evidence>
<gene>
    <name evidence="2" type="ORF">SAMN04488567_0208</name>
</gene>
<dbReference type="AlphaFoldDB" id="A0A1G7KI11"/>
<dbReference type="EMBL" id="FNAT01000012">
    <property type="protein sequence ID" value="SDF36883.1"/>
    <property type="molecule type" value="Genomic_DNA"/>
</dbReference>
<protein>
    <recommendedName>
        <fullName evidence="4">Glycosyl transferase family 2</fullName>
    </recommendedName>
</protein>
<reference evidence="3" key="1">
    <citation type="submission" date="2016-10" db="EMBL/GenBank/DDBJ databases">
        <authorList>
            <person name="Varghese N."/>
            <person name="Submissions S."/>
        </authorList>
    </citation>
    <scope>NUCLEOTIDE SEQUENCE [LARGE SCALE GENOMIC DNA]</scope>
    <source>
        <strain evidence="3">DSM 21424</strain>
    </source>
</reference>
<evidence type="ECO:0000313" key="3">
    <source>
        <dbReference type="Proteomes" id="UP000198922"/>
    </source>
</evidence>
<evidence type="ECO:0008006" key="4">
    <source>
        <dbReference type="Google" id="ProtNLM"/>
    </source>
</evidence>
<feature type="region of interest" description="Disordered" evidence="1">
    <location>
        <begin position="202"/>
        <end position="221"/>
    </location>
</feature>
<dbReference type="STRING" id="521013.SAMN04488567_0208"/>
<evidence type="ECO:0000256" key="1">
    <source>
        <dbReference type="SAM" id="MobiDB-lite"/>
    </source>
</evidence>
<keyword evidence="3" id="KW-1185">Reference proteome</keyword>
<name>A0A1G7KI11_9RHOB</name>
<sequence length="1062" mass="115511">MTAGPDMPYAAIGPPATVRLVSCLGVELDLEMLPHFLRHYAEIGIAPEAMHFSLHAETAQSPRLAEAERILAEFGAAEPARWIDTYTSDAMWEERRRLQRAVAAPGDWIVNSDIDEHYLFPAPLAEVIAHCDKVGANCVQGVQIDRFAPEGALAAVAPEPALAEQFPVSGEASFHVFRAGKHYGISGTTKLMLHRAEVLPRRGGHNPEGLTANSRQAESDGPRFLLGRPLHTLPRLADPAFRFAFPFQSLHFKWTASRLPTVARRVETPGSSPAEAENGEKVQAYLTEHGRMPLDKVVLRGAKAPDTAGWRDTMRDFREKTAPAEAAPAESAPDPAPLLLSCIGVDGPCDGDLPLLRHWLDHYAKLGIPAARVHVILNAEIAGSPNLARARATLAAAGCAAPELWIGPYTSGEMWRRRRALQRLVAGPQDWIVNADADEFHDYPAPLAEVIALCTERGARHVQGPFVDRVAGDGTLRAVAPDTPLQEQFPRAVEAGLSIGKRPGVDDATGTVKLMLHRADILPSLGGHAAEGAPPETGLYGLPLMRFPRIKSPGWRASLPFRVHHFKWTAGLKARLEARRAAPGASPAGSLYGGRIIEGLARGDGRLPLDAIAPAPERDAAQDWRPRIDELARLGETLRPARARAGRLRAARGSLAAHTAQGWRVRQLTFGSGAGRFHAHSYYDIPVLTRDARRVAAHRMGFEGRWMTPDDPVEIGLVDVERGGFAPIGTSRAWSWQQGPMAQWLPDDRHLVWNDRQRDGATPAPEGDAFVARLHDTGTGTTRTLPRPVYALTPSGTGALSLNMARLDHARPGYGYTGGRGAKIGSNACADDGVWYMDLAEGGAPPRLVLSLARAAEFLAERLPEPERAAHRAGRHAYWFNHAKVSPDGRRFTVKLRWRGAGFEGGWTGLQGVSLTCGLDGEDLALVARGTSHVMWHDAERLYFWHQAENAFVTMRDAVPEAEDREEPFPDLITGNVHIRHIPDAPHLAVYDTPYAEEIDVILLDQKSGDTTRLARFGGHAPPKGAFRCDLHPVPSPDGGRIIVTSLSDGGRQLYVLEKAAA</sequence>
<proteinExistence type="predicted"/>
<organism evidence="2 3">
    <name type="scientific">Limimaricola pyoseonensis</name>
    <dbReference type="NCBI Taxonomy" id="521013"/>
    <lineage>
        <taxon>Bacteria</taxon>
        <taxon>Pseudomonadati</taxon>
        <taxon>Pseudomonadota</taxon>
        <taxon>Alphaproteobacteria</taxon>
        <taxon>Rhodobacterales</taxon>
        <taxon>Paracoccaceae</taxon>
        <taxon>Limimaricola</taxon>
    </lineage>
</organism>